<accession>A0A9Q5GVY8</accession>
<dbReference type="Pfam" id="PF12867">
    <property type="entry name" value="DinB_2"/>
    <property type="match status" value="1"/>
</dbReference>
<dbReference type="SUPFAM" id="SSF109854">
    <property type="entry name" value="DinB/YfiT-like putative metalloenzymes"/>
    <property type="match status" value="1"/>
</dbReference>
<comment type="caution">
    <text evidence="2">The sequence shown here is derived from an EMBL/GenBank/DDBJ whole genome shotgun (WGS) entry which is preliminary data.</text>
</comment>
<sequence length="175" mass="19934">MKKTFFILLMMASVQGYSQDATPTLKTILLSQLKSTHDAKDWFVPVNTALEGLTPEQANWKDNSGNHSIAQLVQHLIFWNEWQLEKFNGKTDKSFSGDNNETFVVADQHAWNASVKKIDDIMKGWENVVNTTDPKKMGNWYDVVAHISAHNAYHIGQIVYIRKLQGSWNPDKGVK</sequence>
<dbReference type="OrthoDB" id="9798830at2"/>
<protein>
    <submittedName>
        <fullName evidence="2">DinB family protein</fullName>
    </submittedName>
</protein>
<dbReference type="InterPro" id="IPR024775">
    <property type="entry name" value="DinB-like"/>
</dbReference>
<evidence type="ECO:0000313" key="2">
    <source>
        <dbReference type="EMBL" id="NSL87743.1"/>
    </source>
</evidence>
<dbReference type="InterPro" id="IPR034660">
    <property type="entry name" value="DinB/YfiT-like"/>
</dbReference>
<reference evidence="2" key="1">
    <citation type="submission" date="2020-05" db="EMBL/GenBank/DDBJ databases">
        <title>Chitinophaga laudate sp. nov., isolated from a tropical peat swamp.</title>
        <authorList>
            <person name="Goh C.B.S."/>
            <person name="Lee M.S."/>
            <person name="Parimannan S."/>
            <person name="Pasbakhsh P."/>
            <person name="Yule C.M."/>
            <person name="Rajandas H."/>
            <person name="Loke S."/>
            <person name="Croft L."/>
            <person name="Tan J.B.L."/>
        </authorList>
    </citation>
    <scope>NUCLEOTIDE SEQUENCE</scope>
    <source>
        <strain evidence="2">Mgbs1</strain>
    </source>
</reference>
<evidence type="ECO:0000313" key="3">
    <source>
        <dbReference type="Proteomes" id="UP000281028"/>
    </source>
</evidence>
<keyword evidence="3" id="KW-1185">Reference proteome</keyword>
<proteinExistence type="predicted"/>
<name>A0A9Q5GVY8_9BACT</name>
<dbReference type="Gene3D" id="1.20.120.450">
    <property type="entry name" value="dinb family like domain"/>
    <property type="match status" value="1"/>
</dbReference>
<dbReference type="EMBL" id="RIAR02000001">
    <property type="protein sequence ID" value="NSL87743.1"/>
    <property type="molecule type" value="Genomic_DNA"/>
</dbReference>
<feature type="domain" description="DinB-like" evidence="1">
    <location>
        <begin position="48"/>
        <end position="158"/>
    </location>
</feature>
<dbReference type="RefSeq" id="WP_158631397.1">
    <property type="nucleotide sequence ID" value="NZ_JAABOK010000009.1"/>
</dbReference>
<gene>
    <name evidence="2" type="ORF">ECE50_012920</name>
</gene>
<organism evidence="2 3">
    <name type="scientific">Chitinophaga solisilvae</name>
    <dbReference type="NCBI Taxonomy" id="1233460"/>
    <lineage>
        <taxon>Bacteria</taxon>
        <taxon>Pseudomonadati</taxon>
        <taxon>Bacteroidota</taxon>
        <taxon>Chitinophagia</taxon>
        <taxon>Chitinophagales</taxon>
        <taxon>Chitinophagaceae</taxon>
        <taxon>Chitinophaga</taxon>
    </lineage>
</organism>
<evidence type="ECO:0000259" key="1">
    <source>
        <dbReference type="Pfam" id="PF12867"/>
    </source>
</evidence>
<dbReference type="AlphaFoldDB" id="A0A9Q5GVY8"/>
<dbReference type="Proteomes" id="UP000281028">
    <property type="component" value="Unassembled WGS sequence"/>
</dbReference>